<accession>A0A0E9REI8</accession>
<proteinExistence type="predicted"/>
<organism evidence="2">
    <name type="scientific">Anguilla anguilla</name>
    <name type="common">European freshwater eel</name>
    <name type="synonym">Muraena anguilla</name>
    <dbReference type="NCBI Taxonomy" id="7936"/>
    <lineage>
        <taxon>Eukaryota</taxon>
        <taxon>Metazoa</taxon>
        <taxon>Chordata</taxon>
        <taxon>Craniata</taxon>
        <taxon>Vertebrata</taxon>
        <taxon>Euteleostomi</taxon>
        <taxon>Actinopterygii</taxon>
        <taxon>Neopterygii</taxon>
        <taxon>Teleostei</taxon>
        <taxon>Anguilliformes</taxon>
        <taxon>Anguillidae</taxon>
        <taxon>Anguilla</taxon>
    </lineage>
</organism>
<reference evidence="2" key="1">
    <citation type="submission" date="2014-11" db="EMBL/GenBank/DDBJ databases">
        <authorList>
            <person name="Amaro Gonzalez C."/>
        </authorList>
    </citation>
    <scope>NUCLEOTIDE SEQUENCE</scope>
</reference>
<keyword evidence="1" id="KW-0472">Membrane</keyword>
<reference evidence="2" key="2">
    <citation type="journal article" date="2015" name="Fish Shellfish Immunol.">
        <title>Early steps in the European eel (Anguilla anguilla)-Vibrio vulnificus interaction in the gills: Role of the RtxA13 toxin.</title>
        <authorList>
            <person name="Callol A."/>
            <person name="Pajuelo D."/>
            <person name="Ebbesson L."/>
            <person name="Teles M."/>
            <person name="MacKenzie S."/>
            <person name="Amaro C."/>
        </authorList>
    </citation>
    <scope>NUCLEOTIDE SEQUENCE</scope>
</reference>
<feature type="transmembrane region" description="Helical" evidence="1">
    <location>
        <begin position="6"/>
        <end position="24"/>
    </location>
</feature>
<dbReference type="EMBL" id="GBXM01081692">
    <property type="protein sequence ID" value="JAH26885.1"/>
    <property type="molecule type" value="Transcribed_RNA"/>
</dbReference>
<dbReference type="AlphaFoldDB" id="A0A0E9REI8"/>
<keyword evidence="1" id="KW-0812">Transmembrane</keyword>
<keyword evidence="1" id="KW-1133">Transmembrane helix</keyword>
<evidence type="ECO:0000256" key="1">
    <source>
        <dbReference type="SAM" id="Phobius"/>
    </source>
</evidence>
<name>A0A0E9REI8_ANGAN</name>
<protein>
    <submittedName>
        <fullName evidence="2">Uncharacterized protein</fullName>
    </submittedName>
</protein>
<sequence>MIYLQYTLVILFLCMVYYIVLDNYKLCLYA</sequence>
<evidence type="ECO:0000313" key="2">
    <source>
        <dbReference type="EMBL" id="JAH26885.1"/>
    </source>
</evidence>